<feature type="signal peptide" evidence="1">
    <location>
        <begin position="1"/>
        <end position="20"/>
    </location>
</feature>
<evidence type="ECO:0000313" key="3">
    <source>
        <dbReference type="Proteomes" id="UP000023152"/>
    </source>
</evidence>
<keyword evidence="1" id="KW-0732">Signal</keyword>
<dbReference type="AlphaFoldDB" id="X6NXR5"/>
<organism evidence="2 3">
    <name type="scientific">Reticulomyxa filosa</name>
    <dbReference type="NCBI Taxonomy" id="46433"/>
    <lineage>
        <taxon>Eukaryota</taxon>
        <taxon>Sar</taxon>
        <taxon>Rhizaria</taxon>
        <taxon>Retaria</taxon>
        <taxon>Foraminifera</taxon>
        <taxon>Monothalamids</taxon>
        <taxon>Reticulomyxidae</taxon>
        <taxon>Reticulomyxa</taxon>
    </lineage>
</organism>
<evidence type="ECO:0000313" key="2">
    <source>
        <dbReference type="EMBL" id="ETO30776.1"/>
    </source>
</evidence>
<gene>
    <name evidence="2" type="ORF">RFI_06344</name>
</gene>
<feature type="chain" id="PRO_5004975624" evidence="1">
    <location>
        <begin position="21"/>
        <end position="237"/>
    </location>
</feature>
<dbReference type="Proteomes" id="UP000023152">
    <property type="component" value="Unassembled WGS sequence"/>
</dbReference>
<protein>
    <submittedName>
        <fullName evidence="2">Uncharacterized protein</fullName>
    </submittedName>
</protein>
<accession>X6NXR5</accession>
<comment type="caution">
    <text evidence="2">The sequence shown here is derived from an EMBL/GenBank/DDBJ whole genome shotgun (WGS) entry which is preliminary data.</text>
</comment>
<name>X6NXR5_RETFI</name>
<proteinExistence type="predicted"/>
<keyword evidence="3" id="KW-1185">Reference proteome</keyword>
<reference evidence="2 3" key="1">
    <citation type="journal article" date="2013" name="Curr. Biol.">
        <title>The Genome of the Foraminiferan Reticulomyxa filosa.</title>
        <authorList>
            <person name="Glockner G."/>
            <person name="Hulsmann N."/>
            <person name="Schleicher M."/>
            <person name="Noegel A.A."/>
            <person name="Eichinger L."/>
            <person name="Gallinger C."/>
            <person name="Pawlowski J."/>
            <person name="Sierra R."/>
            <person name="Euteneuer U."/>
            <person name="Pillet L."/>
            <person name="Moustafa A."/>
            <person name="Platzer M."/>
            <person name="Groth M."/>
            <person name="Szafranski K."/>
            <person name="Schliwa M."/>
        </authorList>
    </citation>
    <scope>NUCLEOTIDE SEQUENCE [LARGE SCALE GENOMIC DNA]</scope>
</reference>
<sequence>MKFSLMLAAIHVLVVSIANAFSSSKNVTNGQTYSSHYNNICTFAISLNTLISYYINYVWTQCLPSYNLTILSCVQIFNKGLMVLENESIRFPPSTLLINSKFCDNNSYIKTAIDMFKTTSGTSSTFFKFTFKAISYSIVLAARDVEVILRTLPSNGEYVLSQQSELIIGLKTSYVINHYIHNVDLNTGLKDQHQCQICFSGVSMSSANNIQIQIRAKSDVKSEIPSTPTTSKAILQC</sequence>
<dbReference type="EMBL" id="ASPP01005316">
    <property type="protein sequence ID" value="ETO30776.1"/>
    <property type="molecule type" value="Genomic_DNA"/>
</dbReference>
<evidence type="ECO:0000256" key="1">
    <source>
        <dbReference type="SAM" id="SignalP"/>
    </source>
</evidence>